<keyword evidence="3" id="KW-1185">Reference proteome</keyword>
<protein>
    <submittedName>
        <fullName evidence="2">Uncharacterized protein</fullName>
    </submittedName>
</protein>
<evidence type="ECO:0000313" key="2">
    <source>
        <dbReference type="EMBL" id="KAL0104766.1"/>
    </source>
</evidence>
<gene>
    <name evidence="2" type="ORF">PUN28_016417</name>
</gene>
<dbReference type="AlphaFoldDB" id="A0AAW2EM09"/>
<sequence>MFVNYIRVFAHLYPTESYLEEICAACSKDTKLLPRNCYRFILNNNSRVCNLNFYSNKIYFSFASSRYPKGKLLPSMRTMNETIRKLRLETAILPKEIRAVRDFTKPHPTIPSRLVNSLREETNEGEDRKAK</sequence>
<name>A0AAW2EM09_9HYME</name>
<organism evidence="2 3">
    <name type="scientific">Cardiocondyla obscurior</name>
    <dbReference type="NCBI Taxonomy" id="286306"/>
    <lineage>
        <taxon>Eukaryota</taxon>
        <taxon>Metazoa</taxon>
        <taxon>Ecdysozoa</taxon>
        <taxon>Arthropoda</taxon>
        <taxon>Hexapoda</taxon>
        <taxon>Insecta</taxon>
        <taxon>Pterygota</taxon>
        <taxon>Neoptera</taxon>
        <taxon>Endopterygota</taxon>
        <taxon>Hymenoptera</taxon>
        <taxon>Apocrita</taxon>
        <taxon>Aculeata</taxon>
        <taxon>Formicoidea</taxon>
        <taxon>Formicidae</taxon>
        <taxon>Myrmicinae</taxon>
        <taxon>Cardiocondyla</taxon>
    </lineage>
</organism>
<evidence type="ECO:0000256" key="1">
    <source>
        <dbReference type="SAM" id="MobiDB-lite"/>
    </source>
</evidence>
<accession>A0AAW2EM09</accession>
<comment type="caution">
    <text evidence="2">The sequence shown here is derived from an EMBL/GenBank/DDBJ whole genome shotgun (WGS) entry which is preliminary data.</text>
</comment>
<reference evidence="2 3" key="1">
    <citation type="submission" date="2023-03" db="EMBL/GenBank/DDBJ databases">
        <title>High recombination rates correlate with genetic variation in Cardiocondyla obscurior ants.</title>
        <authorList>
            <person name="Errbii M."/>
        </authorList>
    </citation>
    <scope>NUCLEOTIDE SEQUENCE [LARGE SCALE GENOMIC DNA]</scope>
    <source>
        <strain evidence="2">Alpha-2009</strain>
        <tissue evidence="2">Whole body</tissue>
    </source>
</reference>
<feature type="compositionally biased region" description="Basic and acidic residues" evidence="1">
    <location>
        <begin position="118"/>
        <end position="131"/>
    </location>
</feature>
<dbReference type="EMBL" id="JADYXP020000019">
    <property type="protein sequence ID" value="KAL0104766.1"/>
    <property type="molecule type" value="Genomic_DNA"/>
</dbReference>
<proteinExistence type="predicted"/>
<feature type="region of interest" description="Disordered" evidence="1">
    <location>
        <begin position="108"/>
        <end position="131"/>
    </location>
</feature>
<dbReference type="Proteomes" id="UP001430953">
    <property type="component" value="Unassembled WGS sequence"/>
</dbReference>
<evidence type="ECO:0000313" key="3">
    <source>
        <dbReference type="Proteomes" id="UP001430953"/>
    </source>
</evidence>